<accession>A0A7W4YKH2</accession>
<protein>
    <recommendedName>
        <fullName evidence="2">SGNH hydrolase-type esterase domain-containing protein</fullName>
    </recommendedName>
</protein>
<sequence>MRSLPRLSVARVLGVVGLCVLTVVTVVLSGFAIRSSHTVHEEGTTWPVLQAVDHQPIAVFLGGSESVAEAGHASWPSLVSQARGWQQVNLSHPDTGYLTAGTCGAAPCPNFLEAVPEVVALAPSIVVVSGGWNETASDTDVSVQVANTFQALHQGLPDATIIAVGPATADATPSASVLNTDNAVKTAATTLGLSYVSLLDPPALNASMFSDGRLNDAGQAAIAARVAAAVR</sequence>
<dbReference type="InterPro" id="IPR013830">
    <property type="entry name" value="SGNH_hydro"/>
</dbReference>
<gene>
    <name evidence="3" type="ORF">FHX33_003348</name>
</gene>
<keyword evidence="1" id="KW-0472">Membrane</keyword>
<proteinExistence type="predicted"/>
<evidence type="ECO:0000259" key="2">
    <source>
        <dbReference type="Pfam" id="PF13472"/>
    </source>
</evidence>
<keyword evidence="1" id="KW-0812">Transmembrane</keyword>
<evidence type="ECO:0000256" key="1">
    <source>
        <dbReference type="SAM" id="Phobius"/>
    </source>
</evidence>
<keyword evidence="1" id="KW-1133">Transmembrane helix</keyword>
<dbReference type="Proteomes" id="UP000538196">
    <property type="component" value="Unassembled WGS sequence"/>
</dbReference>
<keyword evidence="4" id="KW-1185">Reference proteome</keyword>
<dbReference type="Pfam" id="PF13472">
    <property type="entry name" value="Lipase_GDSL_2"/>
    <property type="match status" value="1"/>
</dbReference>
<dbReference type="InterPro" id="IPR036514">
    <property type="entry name" value="SGNH_hydro_sf"/>
</dbReference>
<dbReference type="AlphaFoldDB" id="A0A7W4YKH2"/>
<feature type="domain" description="SGNH hydrolase-type esterase" evidence="2">
    <location>
        <begin position="68"/>
        <end position="220"/>
    </location>
</feature>
<comment type="caution">
    <text evidence="3">The sequence shown here is derived from an EMBL/GenBank/DDBJ whole genome shotgun (WGS) entry which is preliminary data.</text>
</comment>
<dbReference type="Gene3D" id="3.40.50.1110">
    <property type="entry name" value="SGNH hydrolase"/>
    <property type="match status" value="1"/>
</dbReference>
<evidence type="ECO:0000313" key="4">
    <source>
        <dbReference type="Proteomes" id="UP000538196"/>
    </source>
</evidence>
<dbReference type="SUPFAM" id="SSF52266">
    <property type="entry name" value="SGNH hydrolase"/>
    <property type="match status" value="1"/>
</dbReference>
<reference evidence="3 4" key="1">
    <citation type="submission" date="2020-08" db="EMBL/GenBank/DDBJ databases">
        <title>Sequencing the genomes of 1000 actinobacteria strains.</title>
        <authorList>
            <person name="Klenk H.-P."/>
        </authorList>
    </citation>
    <scope>NUCLEOTIDE SEQUENCE [LARGE SCALE GENOMIC DNA]</scope>
    <source>
        <strain evidence="3 4">DSM 20146</strain>
    </source>
</reference>
<feature type="transmembrane region" description="Helical" evidence="1">
    <location>
        <begin position="12"/>
        <end position="33"/>
    </location>
</feature>
<name>A0A7W4YKH2_LEIAQ</name>
<dbReference type="EMBL" id="JACHVP010000004">
    <property type="protein sequence ID" value="MBB2968572.1"/>
    <property type="molecule type" value="Genomic_DNA"/>
</dbReference>
<organism evidence="3 4">
    <name type="scientific">Leifsonia aquatica</name>
    <name type="common">Corynebacterium aquaticum</name>
    <dbReference type="NCBI Taxonomy" id="144185"/>
    <lineage>
        <taxon>Bacteria</taxon>
        <taxon>Bacillati</taxon>
        <taxon>Actinomycetota</taxon>
        <taxon>Actinomycetes</taxon>
        <taxon>Micrococcales</taxon>
        <taxon>Microbacteriaceae</taxon>
        <taxon>Leifsonia</taxon>
    </lineage>
</organism>
<evidence type="ECO:0000313" key="3">
    <source>
        <dbReference type="EMBL" id="MBB2968572.1"/>
    </source>
</evidence>
<dbReference type="RefSeq" id="WP_021764713.1">
    <property type="nucleotide sequence ID" value="NZ_JACHVP010000004.1"/>
</dbReference>